<proteinExistence type="predicted"/>
<evidence type="ECO:0000313" key="1">
    <source>
        <dbReference type="EMBL" id="KAJ3559562.1"/>
    </source>
</evidence>
<gene>
    <name evidence="1" type="ORF">NM688_g265</name>
</gene>
<dbReference type="Proteomes" id="UP001148662">
    <property type="component" value="Unassembled WGS sequence"/>
</dbReference>
<protein>
    <submittedName>
        <fullName evidence="1">Uncharacterized protein</fullName>
    </submittedName>
</protein>
<sequence length="552" mass="61964">MDLSIAQIASTLVLAWFVWTILNGLYNLYWHPLAKYPGPKLAAFTLWWKIYCELFSKENPVDIVARLHEVYGDIVRIAPNELHFSNPSAFHDIHNARNRWTKDRLLYDAFAEAESSFSLCDYRKAKARKDILYPLFSRKSIVDMQYLVQDCVSTALFMSLVASSNTPFKIDQMCATMCAQYEQGKSTNILRALRCLSLDAIMSFCFAKSLNTLKEPDFCAPVEHSMTLALPMVTWIKYIPFIKTFTVHCPPATIEFLRPQMAGLTSFHLFVKDQVDEVTKNPEALQKAPHPVIYHALLSSAHGQKISNMSLRDEALLLVFAGTDTASTTLTVGLIHVLNNTAVHRKLTAEIMEFWPNLELKPRFEDVERLPYLGAVLKEALRFAGGPLSPMTRIVPRGGAEISGKHIPGGTVVGISTRFVHMNESIFRDAHSFDPERWLGPGAENLEHWLVAFSRGPRSCLGTNLAWCKMYLTFANLFRRFELQLDGIGQVTICASRKTTSLTTSGAVLQCTDLYPMLFLRALGATVDDTVRCSVDLFAEDRDGLEKASSGS</sequence>
<name>A0ACC1TEQ2_9APHY</name>
<reference evidence="1" key="1">
    <citation type="submission" date="2022-07" db="EMBL/GenBank/DDBJ databases">
        <title>Genome Sequence of Phlebia brevispora.</title>
        <authorList>
            <person name="Buettner E."/>
        </authorList>
    </citation>
    <scope>NUCLEOTIDE SEQUENCE</scope>
    <source>
        <strain evidence="1">MPL23</strain>
    </source>
</reference>
<keyword evidence="2" id="KW-1185">Reference proteome</keyword>
<accession>A0ACC1TEQ2</accession>
<evidence type="ECO:0000313" key="2">
    <source>
        <dbReference type="Proteomes" id="UP001148662"/>
    </source>
</evidence>
<organism evidence="1 2">
    <name type="scientific">Phlebia brevispora</name>
    <dbReference type="NCBI Taxonomy" id="194682"/>
    <lineage>
        <taxon>Eukaryota</taxon>
        <taxon>Fungi</taxon>
        <taxon>Dikarya</taxon>
        <taxon>Basidiomycota</taxon>
        <taxon>Agaricomycotina</taxon>
        <taxon>Agaricomycetes</taxon>
        <taxon>Polyporales</taxon>
        <taxon>Meruliaceae</taxon>
        <taxon>Phlebia</taxon>
    </lineage>
</organism>
<comment type="caution">
    <text evidence="1">The sequence shown here is derived from an EMBL/GenBank/DDBJ whole genome shotgun (WGS) entry which is preliminary data.</text>
</comment>
<dbReference type="EMBL" id="JANHOG010000019">
    <property type="protein sequence ID" value="KAJ3559562.1"/>
    <property type="molecule type" value="Genomic_DNA"/>
</dbReference>